<comment type="similarity">
    <text evidence="2">Belongs to the fimbrial protein family.</text>
</comment>
<proteinExistence type="inferred from homology"/>
<evidence type="ECO:0000256" key="5">
    <source>
        <dbReference type="SAM" id="SignalP"/>
    </source>
</evidence>
<evidence type="ECO:0000256" key="4">
    <source>
        <dbReference type="ARBA" id="ARBA00023263"/>
    </source>
</evidence>
<evidence type="ECO:0000313" key="7">
    <source>
        <dbReference type="Proteomes" id="UP000575469"/>
    </source>
</evidence>
<dbReference type="InterPro" id="IPR036937">
    <property type="entry name" value="Adhesion_dom_fimbrial_sf"/>
</dbReference>
<gene>
    <name evidence="6" type="ORF">HGR00_25915</name>
</gene>
<keyword evidence="3 5" id="KW-0732">Signal</keyword>
<dbReference type="RefSeq" id="WP_104656222.1">
    <property type="nucleotide sequence ID" value="NZ_JABBZM010000032.1"/>
</dbReference>
<dbReference type="EMBL" id="JABBZM010000032">
    <property type="protein sequence ID" value="NMV41359.1"/>
    <property type="molecule type" value="Genomic_DNA"/>
</dbReference>
<organism evidence="6 7">
    <name type="scientific">Ralstonia insidiosa</name>
    <dbReference type="NCBI Taxonomy" id="190721"/>
    <lineage>
        <taxon>Bacteria</taxon>
        <taxon>Pseudomonadati</taxon>
        <taxon>Pseudomonadota</taxon>
        <taxon>Betaproteobacteria</taxon>
        <taxon>Burkholderiales</taxon>
        <taxon>Burkholderiaceae</taxon>
        <taxon>Ralstonia</taxon>
    </lineage>
</organism>
<reference evidence="6 7" key="1">
    <citation type="submission" date="2020-04" db="EMBL/GenBank/DDBJ databases">
        <title>Ralstonia insidiosa genome sequencing and assembly.</title>
        <authorList>
            <person name="Martins R.C.R."/>
            <person name="Perdigao-Neto L.V."/>
            <person name="Levin A.S.S."/>
            <person name="Costa S.F."/>
        </authorList>
    </citation>
    <scope>NUCLEOTIDE SEQUENCE [LARGE SCALE GENOMIC DNA]</scope>
    <source>
        <strain evidence="6 7">5047</strain>
    </source>
</reference>
<accession>A0A848P711</accession>
<protein>
    <submittedName>
        <fullName evidence="6">Type 1 fimbrial protein</fullName>
    </submittedName>
</protein>
<feature type="chain" id="PRO_5032910499" evidence="5">
    <location>
        <begin position="23"/>
        <end position="183"/>
    </location>
</feature>
<dbReference type="InterPro" id="IPR050263">
    <property type="entry name" value="Bact_Fimbrial_Adh_Pro"/>
</dbReference>
<evidence type="ECO:0000313" key="6">
    <source>
        <dbReference type="EMBL" id="NMV41359.1"/>
    </source>
</evidence>
<feature type="signal peptide" evidence="5">
    <location>
        <begin position="1"/>
        <end position="22"/>
    </location>
</feature>
<dbReference type="Gene3D" id="2.60.40.1090">
    <property type="entry name" value="Fimbrial-type adhesion domain"/>
    <property type="match status" value="1"/>
</dbReference>
<dbReference type="SUPFAM" id="SSF49401">
    <property type="entry name" value="Bacterial adhesins"/>
    <property type="match status" value="1"/>
</dbReference>
<evidence type="ECO:0000256" key="1">
    <source>
        <dbReference type="ARBA" id="ARBA00004561"/>
    </source>
</evidence>
<dbReference type="InterPro" id="IPR008966">
    <property type="entry name" value="Adhesion_dom_sf"/>
</dbReference>
<name>A0A848P711_9RALS</name>
<dbReference type="GO" id="GO:0009289">
    <property type="term" value="C:pilus"/>
    <property type="evidence" value="ECO:0007669"/>
    <property type="project" value="UniProtKB-SubCell"/>
</dbReference>
<comment type="caution">
    <text evidence="6">The sequence shown here is derived from an EMBL/GenBank/DDBJ whole genome shotgun (WGS) entry which is preliminary data.</text>
</comment>
<dbReference type="InterPro" id="IPR039458">
    <property type="entry name" value="FimA-like"/>
</dbReference>
<dbReference type="AlphaFoldDB" id="A0A848P711"/>
<dbReference type="PANTHER" id="PTHR33420:SF3">
    <property type="entry name" value="FIMBRIAL SUBUNIT ELFA"/>
    <property type="match status" value="1"/>
</dbReference>
<evidence type="ECO:0000256" key="3">
    <source>
        <dbReference type="ARBA" id="ARBA00022729"/>
    </source>
</evidence>
<dbReference type="Pfam" id="PF16970">
    <property type="entry name" value="FimA"/>
    <property type="match status" value="1"/>
</dbReference>
<evidence type="ECO:0000256" key="2">
    <source>
        <dbReference type="ARBA" id="ARBA00006671"/>
    </source>
</evidence>
<dbReference type="PANTHER" id="PTHR33420">
    <property type="entry name" value="FIMBRIAL SUBUNIT ELFA-RELATED"/>
    <property type="match status" value="1"/>
</dbReference>
<dbReference type="GO" id="GO:0043709">
    <property type="term" value="P:cell adhesion involved in single-species biofilm formation"/>
    <property type="evidence" value="ECO:0007669"/>
    <property type="project" value="TreeGrafter"/>
</dbReference>
<comment type="subcellular location">
    <subcellularLocation>
        <location evidence="1">Fimbrium</location>
    </subcellularLocation>
</comment>
<keyword evidence="4" id="KW-0281">Fimbrium</keyword>
<sequence length="183" mass="18192">MKKALISAAVIALPVFASVAHASDGTINFSGELVAQTCTIDVNGTVTPAAATVTLPTVSTGLLTTAGQTTGQTGFQIGLSNCSGPAKSAAAFFESGATVDPLSGNLKTTTGTGAANNVQLQLVDASNGSVIKAGDGLQHLTTTKIALDASGNAKLPYAVQYFATGATTSGTVNSSVTYSIDYQ</sequence>
<dbReference type="Proteomes" id="UP000575469">
    <property type="component" value="Unassembled WGS sequence"/>
</dbReference>